<protein>
    <submittedName>
        <fullName evidence="3">Uncharacterized protein</fullName>
    </submittedName>
</protein>
<accession>A0ABW0GKK6</accession>
<evidence type="ECO:0000313" key="4">
    <source>
        <dbReference type="Proteomes" id="UP001596122"/>
    </source>
</evidence>
<feature type="region of interest" description="Disordered" evidence="1">
    <location>
        <begin position="51"/>
        <end position="86"/>
    </location>
</feature>
<dbReference type="EMBL" id="JBHSLD010000006">
    <property type="protein sequence ID" value="MFC5380144.1"/>
    <property type="molecule type" value="Genomic_DNA"/>
</dbReference>
<evidence type="ECO:0000256" key="1">
    <source>
        <dbReference type="SAM" id="MobiDB-lite"/>
    </source>
</evidence>
<dbReference type="RefSeq" id="WP_340267007.1">
    <property type="nucleotide sequence ID" value="NZ_JBBEOG010000001.1"/>
</dbReference>
<evidence type="ECO:0000313" key="3">
    <source>
        <dbReference type="EMBL" id="MFC5380144.1"/>
    </source>
</evidence>
<evidence type="ECO:0000256" key="2">
    <source>
        <dbReference type="SAM" id="SignalP"/>
    </source>
</evidence>
<reference evidence="4" key="1">
    <citation type="journal article" date="2019" name="Int. J. Syst. Evol. Microbiol.">
        <title>The Global Catalogue of Microorganisms (GCM) 10K type strain sequencing project: providing services to taxonomists for standard genome sequencing and annotation.</title>
        <authorList>
            <consortium name="The Broad Institute Genomics Platform"/>
            <consortium name="The Broad Institute Genome Sequencing Center for Infectious Disease"/>
            <person name="Wu L."/>
            <person name="Ma J."/>
        </authorList>
    </citation>
    <scope>NUCLEOTIDE SEQUENCE [LARGE SCALE GENOMIC DNA]</scope>
    <source>
        <strain evidence="4">CCUG 43114</strain>
    </source>
</reference>
<organism evidence="3 4">
    <name type="scientific">Aquipuribacter nitratireducens</name>
    <dbReference type="NCBI Taxonomy" id="650104"/>
    <lineage>
        <taxon>Bacteria</taxon>
        <taxon>Bacillati</taxon>
        <taxon>Actinomycetota</taxon>
        <taxon>Actinomycetes</taxon>
        <taxon>Micrococcales</taxon>
        <taxon>Intrasporangiaceae</taxon>
        <taxon>Aquipuribacter</taxon>
    </lineage>
</organism>
<keyword evidence="2" id="KW-0732">Signal</keyword>
<gene>
    <name evidence="3" type="ORF">ACFPJ6_05030</name>
</gene>
<keyword evidence="4" id="KW-1185">Reference proteome</keyword>
<proteinExistence type="predicted"/>
<feature type="signal peptide" evidence="2">
    <location>
        <begin position="1"/>
        <end position="26"/>
    </location>
</feature>
<feature type="compositionally biased region" description="Polar residues" evidence="1">
    <location>
        <begin position="63"/>
        <end position="78"/>
    </location>
</feature>
<name>A0ABW0GKK6_9MICO</name>
<sequence length="86" mass="8242">MKTTVLTFAAALVAAGGIALAGPASAAHCLAPAGSDPAPGFSWFGVHARATTDAEGGNPGPHQGTSGASNCLETTGNPSERAPGRG</sequence>
<feature type="chain" id="PRO_5045377966" evidence="2">
    <location>
        <begin position="27"/>
        <end position="86"/>
    </location>
</feature>
<dbReference type="Proteomes" id="UP001596122">
    <property type="component" value="Unassembled WGS sequence"/>
</dbReference>
<comment type="caution">
    <text evidence="3">The sequence shown here is derived from an EMBL/GenBank/DDBJ whole genome shotgun (WGS) entry which is preliminary data.</text>
</comment>